<reference evidence="5 6" key="1">
    <citation type="journal article" date="2021" name="Elife">
        <title>Chloroplast acquisition without the gene transfer in kleptoplastic sea slugs, Plakobranchus ocellatus.</title>
        <authorList>
            <person name="Maeda T."/>
            <person name="Takahashi S."/>
            <person name="Yoshida T."/>
            <person name="Shimamura S."/>
            <person name="Takaki Y."/>
            <person name="Nagai Y."/>
            <person name="Toyoda A."/>
            <person name="Suzuki Y."/>
            <person name="Arimoto A."/>
            <person name="Ishii H."/>
            <person name="Satoh N."/>
            <person name="Nishiyama T."/>
            <person name="Hasebe M."/>
            <person name="Maruyama T."/>
            <person name="Minagawa J."/>
            <person name="Obokata J."/>
            <person name="Shigenobu S."/>
        </authorList>
    </citation>
    <scope>NUCLEOTIDE SEQUENCE [LARGE SCALE GENOMIC DNA]</scope>
</reference>
<accession>A0AAV4C041</accession>
<dbReference type="Proteomes" id="UP000735302">
    <property type="component" value="Unassembled WGS sequence"/>
</dbReference>
<dbReference type="InterPro" id="IPR043129">
    <property type="entry name" value="ATPase_NBD"/>
</dbReference>
<dbReference type="SUPFAM" id="SSF53067">
    <property type="entry name" value="Actin-like ATPase domain"/>
    <property type="match status" value="1"/>
</dbReference>
<dbReference type="GO" id="GO:0005829">
    <property type="term" value="C:cytosol"/>
    <property type="evidence" value="ECO:0007669"/>
    <property type="project" value="TreeGrafter"/>
</dbReference>
<comment type="similarity">
    <text evidence="1">Belongs to the FGGY kinase family.</text>
</comment>
<dbReference type="GO" id="GO:0006071">
    <property type="term" value="P:glycerol metabolic process"/>
    <property type="evidence" value="ECO:0007669"/>
    <property type="project" value="TreeGrafter"/>
</dbReference>
<dbReference type="PANTHER" id="PTHR10196:SF67">
    <property type="entry name" value="SEDOHEPTULOKINASE"/>
    <property type="match status" value="1"/>
</dbReference>
<evidence type="ECO:0000259" key="4">
    <source>
        <dbReference type="Pfam" id="PF00370"/>
    </source>
</evidence>
<sequence>MMANNDDGTEFWLGIDLGTTSVKLVLLDKCGNVEISESRQTLADVSSDAGECGYEQDPSKIMATAEDLIHKVVASCKGNIKGVGITGQMHGVMLWKPEKHSAKLDSAGTENTPHHSNLYTWQDQRCTPEFLASLPVQSDSQQTLSTGYGCATLFWLAHYRSTLIKDQGFTACGTIMDYLVSKLCSLEHPITSDQLAASFGFYNKDSVAWESMLQTGNFPHHLLPQIIPAGKVAGHTFGHANLPQGIPVFVALGDVQCTMFAVLSSPQDAAVNISTSIQLGFAVSKEKRENVVKKSPCCISFFPYFDGQELALFAGLNGGNIFQCFAESMAQWVCDLGLASNIDPSDLLLKLQQLSENTTAGDSSASGTANSLPTVNPVFFGERHNVNMKASFSNLDYANLQNVGLLFRALSEGLVNHLASMVSLQYLTEQGITTLRVSGSVPTSNRIVMRRLKDLYSGNTGTFNNFEVSEMGVTDKRIGQDVEDRTVLKKTLEILIDTQGLEAVSSAIGAAKVALLQKANR</sequence>
<organism evidence="5 6">
    <name type="scientific">Plakobranchus ocellatus</name>
    <dbReference type="NCBI Taxonomy" id="259542"/>
    <lineage>
        <taxon>Eukaryota</taxon>
        <taxon>Metazoa</taxon>
        <taxon>Spiralia</taxon>
        <taxon>Lophotrochozoa</taxon>
        <taxon>Mollusca</taxon>
        <taxon>Gastropoda</taxon>
        <taxon>Heterobranchia</taxon>
        <taxon>Euthyneura</taxon>
        <taxon>Panpulmonata</taxon>
        <taxon>Sacoglossa</taxon>
        <taxon>Placobranchoidea</taxon>
        <taxon>Plakobranchidae</taxon>
        <taxon>Plakobranchus</taxon>
    </lineage>
</organism>
<dbReference type="GO" id="GO:0050277">
    <property type="term" value="F:sedoheptulokinase activity"/>
    <property type="evidence" value="ECO:0007669"/>
    <property type="project" value="TreeGrafter"/>
</dbReference>
<dbReference type="Pfam" id="PF00370">
    <property type="entry name" value="FGGY_N"/>
    <property type="match status" value="1"/>
</dbReference>
<dbReference type="EMBL" id="BLXT01005737">
    <property type="protein sequence ID" value="GFO25253.1"/>
    <property type="molecule type" value="Genomic_DNA"/>
</dbReference>
<dbReference type="PANTHER" id="PTHR10196">
    <property type="entry name" value="SUGAR KINASE"/>
    <property type="match status" value="1"/>
</dbReference>
<keyword evidence="3" id="KW-0418">Kinase</keyword>
<dbReference type="Gene3D" id="3.30.420.40">
    <property type="match status" value="2"/>
</dbReference>
<evidence type="ECO:0000313" key="6">
    <source>
        <dbReference type="Proteomes" id="UP000735302"/>
    </source>
</evidence>
<protein>
    <submittedName>
        <fullName evidence="5">Sedoheptulokinase-like</fullName>
    </submittedName>
</protein>
<comment type="caution">
    <text evidence="5">The sequence shown here is derived from an EMBL/GenBank/DDBJ whole genome shotgun (WGS) entry which is preliminary data.</text>
</comment>
<evidence type="ECO:0000256" key="2">
    <source>
        <dbReference type="ARBA" id="ARBA00022679"/>
    </source>
</evidence>
<dbReference type="CDD" id="cd07777">
    <property type="entry name" value="ASKHA_NBD_FGGY_SHK"/>
    <property type="match status" value="1"/>
</dbReference>
<keyword evidence="2" id="KW-0808">Transferase</keyword>
<dbReference type="InterPro" id="IPR018484">
    <property type="entry name" value="FGGY_N"/>
</dbReference>
<feature type="domain" description="Carbohydrate kinase FGGY N-terminal" evidence="4">
    <location>
        <begin position="12"/>
        <end position="260"/>
    </location>
</feature>
<gene>
    <name evidence="5" type="ORF">PoB_005175800</name>
</gene>
<evidence type="ECO:0000256" key="1">
    <source>
        <dbReference type="ARBA" id="ARBA00009156"/>
    </source>
</evidence>
<proteinExistence type="inferred from homology"/>
<keyword evidence="6" id="KW-1185">Reference proteome</keyword>
<dbReference type="AlphaFoldDB" id="A0AAV4C041"/>
<name>A0AAV4C041_9GAST</name>
<evidence type="ECO:0000256" key="3">
    <source>
        <dbReference type="ARBA" id="ARBA00022777"/>
    </source>
</evidence>
<evidence type="ECO:0000313" key="5">
    <source>
        <dbReference type="EMBL" id="GFO25253.1"/>
    </source>
</evidence>